<evidence type="ECO:0000313" key="2">
    <source>
        <dbReference type="Proteomes" id="UP000694380"/>
    </source>
</evidence>
<accession>A0A8C3H8H1</accession>
<dbReference type="Proteomes" id="UP000694380">
    <property type="component" value="Chromosome 10"/>
</dbReference>
<sequence length="52" mass="5643">MGPNTLLQVVLGTASPSLQESNGRQLFRAWMAAKSTSAASRRRCLFPPPLVE</sequence>
<dbReference type="Ensembl" id="ENSCPBT00000009378.1">
    <property type="protein sequence ID" value="ENSCPBP00000007784.1"/>
    <property type="gene ID" value="ENSCPBG00000006120.1"/>
</dbReference>
<evidence type="ECO:0000313" key="1">
    <source>
        <dbReference type="Ensembl" id="ENSCPBP00000007784.1"/>
    </source>
</evidence>
<keyword evidence="2" id="KW-1185">Reference proteome</keyword>
<organism evidence="1 2">
    <name type="scientific">Chrysemys picta bellii</name>
    <name type="common">Western painted turtle</name>
    <name type="synonym">Emys bellii</name>
    <dbReference type="NCBI Taxonomy" id="8478"/>
    <lineage>
        <taxon>Eukaryota</taxon>
        <taxon>Metazoa</taxon>
        <taxon>Chordata</taxon>
        <taxon>Craniata</taxon>
        <taxon>Vertebrata</taxon>
        <taxon>Euteleostomi</taxon>
        <taxon>Archelosauria</taxon>
        <taxon>Testudinata</taxon>
        <taxon>Testudines</taxon>
        <taxon>Cryptodira</taxon>
        <taxon>Durocryptodira</taxon>
        <taxon>Testudinoidea</taxon>
        <taxon>Emydidae</taxon>
        <taxon>Chrysemys</taxon>
    </lineage>
</organism>
<reference evidence="1" key="2">
    <citation type="submission" date="2025-08" db="UniProtKB">
        <authorList>
            <consortium name="Ensembl"/>
        </authorList>
    </citation>
    <scope>IDENTIFICATION</scope>
</reference>
<name>A0A8C3H8H1_CHRPI</name>
<protein>
    <submittedName>
        <fullName evidence="1">Uncharacterized protein</fullName>
    </submittedName>
</protein>
<proteinExistence type="predicted"/>
<dbReference type="AlphaFoldDB" id="A0A8C3H8H1"/>
<reference evidence="1" key="1">
    <citation type="journal article" date="2015" name="Genome Biol. Evol.">
        <title>Physical Mapping and Refinement of the Painted Turtle Genome (Chrysemys picta) Inform Amniote Genome Evolution and Challenge Turtle-Bird Chromosomal Conservation.</title>
        <authorList>
            <person name="Badenhorst D."/>
            <person name="Hillier L.W."/>
            <person name="Literman R."/>
            <person name="Montiel E.E."/>
            <person name="Radhakrishnan S."/>
            <person name="Shen Y."/>
            <person name="Minx P."/>
            <person name="Janes D.E."/>
            <person name="Warren W.C."/>
            <person name="Edwards S.V."/>
            <person name="Valenzuela N."/>
        </authorList>
    </citation>
    <scope>NUCLEOTIDE SEQUENCE [LARGE SCALE GENOMIC DNA]</scope>
</reference>
<reference evidence="1" key="3">
    <citation type="submission" date="2025-09" db="UniProtKB">
        <authorList>
            <consortium name="Ensembl"/>
        </authorList>
    </citation>
    <scope>IDENTIFICATION</scope>
</reference>